<keyword evidence="5 6" id="KW-0482">Metalloprotease</keyword>
<evidence type="ECO:0000313" key="9">
    <source>
        <dbReference type="EMBL" id="AGE95392.1"/>
    </source>
</evidence>
<keyword evidence="1 6" id="KW-0645">Protease</keyword>
<dbReference type="GO" id="GO:0004222">
    <property type="term" value="F:metalloendopeptidase activity"/>
    <property type="evidence" value="ECO:0007669"/>
    <property type="project" value="InterPro"/>
</dbReference>
<dbReference type="OMA" id="HEIGHSE"/>
<feature type="transmembrane region" description="Helical" evidence="7">
    <location>
        <begin position="146"/>
        <end position="165"/>
    </location>
</feature>
<organism evidence="9">
    <name type="scientific">Encephalitozoon cuniculi</name>
    <name type="common">Microsporidian parasite</name>
    <dbReference type="NCBI Taxonomy" id="6035"/>
    <lineage>
        <taxon>Eukaryota</taxon>
        <taxon>Fungi</taxon>
        <taxon>Fungi incertae sedis</taxon>
        <taxon>Microsporidia</taxon>
        <taxon>Unikaryonidae</taxon>
        <taxon>Encephalitozoon</taxon>
    </lineage>
</organism>
<dbReference type="VEuPathDB" id="MicrosporidiaDB:AEWQ_051400"/>
<keyword evidence="2" id="KW-0479">Metal-binding</keyword>
<dbReference type="VEuPathDB" id="MicrosporidiaDB:M970_051400"/>
<evidence type="ECO:0000256" key="6">
    <source>
        <dbReference type="RuleBase" id="RU003983"/>
    </source>
</evidence>
<name>M1K814_ENCCN</name>
<keyword evidence="7" id="KW-0812">Transmembrane</keyword>
<keyword evidence="7" id="KW-1133">Transmembrane helix</keyword>
<dbReference type="Pfam" id="PF01435">
    <property type="entry name" value="Peptidase_M48"/>
    <property type="match status" value="1"/>
</dbReference>
<evidence type="ECO:0000256" key="3">
    <source>
        <dbReference type="ARBA" id="ARBA00022801"/>
    </source>
</evidence>
<keyword evidence="7" id="KW-0472">Membrane</keyword>
<dbReference type="PANTHER" id="PTHR10120">
    <property type="entry name" value="CAAX PRENYL PROTEASE 1"/>
    <property type="match status" value="1"/>
</dbReference>
<dbReference type="EMBL" id="KC513607">
    <property type="protein sequence ID" value="AGE95392.1"/>
    <property type="molecule type" value="Genomic_DNA"/>
</dbReference>
<feature type="transmembrane region" description="Helical" evidence="7">
    <location>
        <begin position="171"/>
        <end position="187"/>
    </location>
</feature>
<keyword evidence="4 6" id="KW-0862">Zinc</keyword>
<feature type="transmembrane region" description="Helical" evidence="7">
    <location>
        <begin position="285"/>
        <end position="303"/>
    </location>
</feature>
<keyword evidence="3 6" id="KW-0378">Hydrolase</keyword>
<feature type="transmembrane region" description="Helical" evidence="7">
    <location>
        <begin position="7"/>
        <end position="30"/>
    </location>
</feature>
<gene>
    <name evidence="9" type="ORF">ECU05_1390</name>
</gene>
<dbReference type="VEuPathDB" id="MicrosporidiaDB:AEWR_051400"/>
<evidence type="ECO:0000256" key="7">
    <source>
        <dbReference type="SAM" id="Phobius"/>
    </source>
</evidence>
<protein>
    <recommendedName>
        <fullName evidence="8">Peptidase M48 domain-containing protein</fullName>
    </recommendedName>
</protein>
<proteinExistence type="inferred from homology"/>
<comment type="cofactor">
    <cofactor evidence="6">
        <name>Zn(2+)</name>
        <dbReference type="ChEBI" id="CHEBI:29105"/>
    </cofactor>
    <text evidence="6">Binds 1 zinc ion per subunit.</text>
</comment>
<evidence type="ECO:0000256" key="5">
    <source>
        <dbReference type="ARBA" id="ARBA00023049"/>
    </source>
</evidence>
<evidence type="ECO:0000259" key="8">
    <source>
        <dbReference type="Pfam" id="PF01435"/>
    </source>
</evidence>
<comment type="similarity">
    <text evidence="6">Belongs to the peptidase M48 family.</text>
</comment>
<dbReference type="GO" id="GO:0006508">
    <property type="term" value="P:proteolysis"/>
    <property type="evidence" value="ECO:0007669"/>
    <property type="project" value="UniProtKB-KW"/>
</dbReference>
<sequence length="404" mass="46543">MKRFSRGMFYTFFLLTYLTQTIELLNVFIIRNYLDSGETGLEEGLVTNEMAKSDRKYIPNIRKAIGKRSTELFEDMLIHTMHFVASTLFFTRAGRFFGMKILNGVFGQFFDIELAFLTVVVSMLSLDAFIEYVVCAIYKNPSLETILLWCFFAVVFAIPICILISMKLLRIFGISFIVSCYFSYFIMELSEIFSISGVDLSKMEKVPPEVFSENIQRLMRDRGLEDSIYREKKPGKSLNAALIGIGSAERIEIYGKVEKIDNEQLESILIHEVGHSCHRSLMKKISVFFIILGLEMLFLVFLYKNVAGEFVCNGISKQGSFIVLICLYFASIRPWLFVLYNLTSQNAEMYADLLTKKYNYNKKLANTLYKISVDSFDFLAPSWLYNTLNSLHPSIMSRIEYLSS</sequence>
<feature type="transmembrane region" description="Helical" evidence="7">
    <location>
        <begin position="319"/>
        <end position="340"/>
    </location>
</feature>
<dbReference type="AlphaFoldDB" id="M1K814"/>
<feature type="transmembrane region" description="Helical" evidence="7">
    <location>
        <begin position="114"/>
        <end position="134"/>
    </location>
</feature>
<evidence type="ECO:0000256" key="1">
    <source>
        <dbReference type="ARBA" id="ARBA00022670"/>
    </source>
</evidence>
<dbReference type="VEuPathDB" id="MicrosporidiaDB:ECU05_1390"/>
<feature type="domain" description="Peptidase M48" evidence="8">
    <location>
        <begin position="235"/>
        <end position="403"/>
    </location>
</feature>
<dbReference type="GO" id="GO:0046872">
    <property type="term" value="F:metal ion binding"/>
    <property type="evidence" value="ECO:0007669"/>
    <property type="project" value="UniProtKB-KW"/>
</dbReference>
<accession>M1K814</accession>
<evidence type="ECO:0000256" key="2">
    <source>
        <dbReference type="ARBA" id="ARBA00022723"/>
    </source>
</evidence>
<dbReference type="VEuPathDB" id="MicrosporidiaDB:AEWD_051400"/>
<evidence type="ECO:0000256" key="4">
    <source>
        <dbReference type="ARBA" id="ARBA00022833"/>
    </source>
</evidence>
<dbReference type="InterPro" id="IPR001915">
    <property type="entry name" value="Peptidase_M48"/>
</dbReference>
<reference evidence="9" key="1">
    <citation type="journal article" date="2013" name="Eukaryot. Cell">
        <title>Extremely Reduced Levels of Heterozygosity in the Vertebrate Pathogen Encephalitozoon cuniculi.</title>
        <authorList>
            <person name="Selman M."/>
            <person name="Sak B."/>
            <person name="Kvac M."/>
            <person name="Farinelli L."/>
            <person name="Weiss L.M."/>
            <person name="Corradi N."/>
        </authorList>
    </citation>
    <scope>NUCLEOTIDE SEQUENCE</scope>
</reference>